<keyword evidence="1" id="KW-0812">Transmembrane</keyword>
<dbReference type="InterPro" id="IPR005804">
    <property type="entry name" value="FA_desaturase_dom"/>
</dbReference>
<feature type="transmembrane region" description="Helical" evidence="1">
    <location>
        <begin position="203"/>
        <end position="222"/>
    </location>
</feature>
<dbReference type="InterPro" id="IPR012171">
    <property type="entry name" value="Fatty_acid_desaturase"/>
</dbReference>
<feature type="transmembrane region" description="Helical" evidence="1">
    <location>
        <begin position="152"/>
        <end position="170"/>
    </location>
</feature>
<dbReference type="PANTHER" id="PTHR19353:SF19">
    <property type="entry name" value="DELTA(5) FATTY ACID DESATURASE C-RELATED"/>
    <property type="match status" value="1"/>
</dbReference>
<dbReference type="CDD" id="cd03511">
    <property type="entry name" value="Rhizopine-oxygenase-like"/>
    <property type="match status" value="1"/>
</dbReference>
<organism evidence="3">
    <name type="scientific">uncultured alpha proteobacterium EB080_L58F04</name>
    <dbReference type="NCBI Taxonomy" id="710798"/>
    <lineage>
        <taxon>Bacteria</taxon>
        <taxon>Pseudomonadati</taxon>
        <taxon>Pseudomonadota</taxon>
        <taxon>Alphaproteobacteria</taxon>
        <taxon>environmental samples</taxon>
    </lineage>
</organism>
<accession>E0Y1I6</accession>
<reference evidence="3" key="1">
    <citation type="journal article" date="2011" name="Environ. Microbiol.">
        <title>Time-series analyses of Monterey Bay coastal microbial picoplankton using a 'genome proxy' microarray.</title>
        <authorList>
            <person name="Rich V.I."/>
            <person name="Pham V.D."/>
            <person name="Eppley J."/>
            <person name="Shi Y."/>
            <person name="DeLong E.F."/>
        </authorList>
    </citation>
    <scope>NUCLEOTIDE SEQUENCE</scope>
</reference>
<dbReference type="GO" id="GO:0016020">
    <property type="term" value="C:membrane"/>
    <property type="evidence" value="ECO:0007669"/>
    <property type="project" value="TreeGrafter"/>
</dbReference>
<dbReference type="PANTHER" id="PTHR19353">
    <property type="entry name" value="FATTY ACID DESATURASE 2"/>
    <property type="match status" value="1"/>
</dbReference>
<dbReference type="AlphaFoldDB" id="E0Y1I6"/>
<dbReference type="InterPro" id="IPR039393">
    <property type="entry name" value="Rhizopine-oxygenase-like"/>
</dbReference>
<evidence type="ECO:0000313" key="3">
    <source>
        <dbReference type="EMBL" id="ADI20527.1"/>
    </source>
</evidence>
<sequence>MQRDYSLLGENGRNAVETGLAAAEWYHSDVSRKDMKALMKRSDGPALRDTAILYGLMFCFALAGIALWPSLWSLPFWLAYGVLYGSASDSRWHECGHGTAFRTPWMNDVVYHISSFMMVRNPYTWRWSHARHHTDTYIIGRDPELLMMRPPALVSIVINFFGLIDAYNGWARMCLHASGKLHPEEACYVPEVEAKKVIHVARIWVVIYAATGALALILWSILPLMVIGLPRLYGAWHHVMTGVLQHGGLAEDVLDHRLNTRTVYMNRISRFIYLDMNYHVEHHMFPMVPYYRLAQLHALIKDDLPVPSPSIYAAFKEMLPVLRRQVTDHNFFLKRELPASAQPYRDAFHTVLP</sequence>
<name>E0Y1I6_9PROT</name>
<evidence type="ECO:0000256" key="1">
    <source>
        <dbReference type="SAM" id="Phobius"/>
    </source>
</evidence>
<keyword evidence="1" id="KW-0472">Membrane</keyword>
<dbReference type="GO" id="GO:0008610">
    <property type="term" value="P:lipid biosynthetic process"/>
    <property type="evidence" value="ECO:0007669"/>
    <property type="project" value="UniProtKB-ARBA"/>
</dbReference>
<feature type="domain" description="Fatty acid desaturase" evidence="2">
    <location>
        <begin position="69"/>
        <end position="305"/>
    </location>
</feature>
<keyword evidence="1" id="KW-1133">Transmembrane helix</keyword>
<feature type="transmembrane region" description="Helical" evidence="1">
    <location>
        <begin position="51"/>
        <end position="71"/>
    </location>
</feature>
<proteinExistence type="predicted"/>
<evidence type="ECO:0000259" key="2">
    <source>
        <dbReference type="Pfam" id="PF00487"/>
    </source>
</evidence>
<dbReference type="GO" id="GO:0016717">
    <property type="term" value="F:oxidoreductase activity, acting on paired donors, with oxidation of a pair of donors resulting in the reduction of molecular oxygen to two molecules of water"/>
    <property type="evidence" value="ECO:0007669"/>
    <property type="project" value="TreeGrafter"/>
</dbReference>
<protein>
    <submittedName>
        <fullName evidence="3">Fatty acid desaturase</fullName>
    </submittedName>
</protein>
<dbReference type="EMBL" id="GU474942">
    <property type="protein sequence ID" value="ADI20527.1"/>
    <property type="molecule type" value="Genomic_DNA"/>
</dbReference>
<dbReference type="Pfam" id="PF00487">
    <property type="entry name" value="FA_desaturase"/>
    <property type="match status" value="1"/>
</dbReference>